<dbReference type="AlphaFoldDB" id="A0A6M3X4D3"/>
<proteinExistence type="predicted"/>
<dbReference type="InterPro" id="IPR003615">
    <property type="entry name" value="HNH_nuc"/>
</dbReference>
<keyword evidence="1" id="KW-0378">Hydrolase</keyword>
<evidence type="ECO:0000313" key="1">
    <source>
        <dbReference type="EMBL" id="QJH92591.1"/>
    </source>
</evidence>
<protein>
    <submittedName>
        <fullName evidence="1">Putative homing endonuclease</fullName>
    </submittedName>
</protein>
<dbReference type="EMBL" id="MT143903">
    <property type="protein sequence ID" value="QJH92591.1"/>
    <property type="molecule type" value="Genomic_DNA"/>
</dbReference>
<keyword evidence="1" id="KW-0255">Endonuclease</keyword>
<reference evidence="1" key="1">
    <citation type="submission" date="2020-03" db="EMBL/GenBank/DDBJ databases">
        <title>The deep terrestrial virosphere.</title>
        <authorList>
            <person name="Holmfeldt K."/>
            <person name="Nilsson E."/>
            <person name="Simone D."/>
            <person name="Lopez-Fernandez M."/>
            <person name="Wu X."/>
            <person name="de Brujin I."/>
            <person name="Lundin D."/>
            <person name="Andersson A."/>
            <person name="Bertilsson S."/>
            <person name="Dopson M."/>
        </authorList>
    </citation>
    <scope>NUCLEOTIDE SEQUENCE</scope>
    <source>
        <strain evidence="1">MM171A03179</strain>
    </source>
</reference>
<accession>A0A6M3X4D3</accession>
<dbReference type="GO" id="GO:0004519">
    <property type="term" value="F:endonuclease activity"/>
    <property type="evidence" value="ECO:0007669"/>
    <property type="project" value="UniProtKB-KW"/>
</dbReference>
<keyword evidence="1" id="KW-0540">Nuclease</keyword>
<dbReference type="Gene3D" id="1.10.30.50">
    <property type="match status" value="1"/>
</dbReference>
<sequence length="69" mass="8339">MDIQHIIPRSWGKPFSRRIWRIENMACTCRACHQHTTEARLRFIAKMAEQYDMTWVREFGIVLEEETNV</sequence>
<dbReference type="CDD" id="cd00085">
    <property type="entry name" value="HNHc"/>
    <property type="match status" value="1"/>
</dbReference>
<name>A0A6M3X4D3_9ZZZZ</name>
<gene>
    <name evidence="1" type="ORF">MM171A03179_0009</name>
</gene>
<organism evidence="1">
    <name type="scientific">viral metagenome</name>
    <dbReference type="NCBI Taxonomy" id="1070528"/>
    <lineage>
        <taxon>unclassified sequences</taxon>
        <taxon>metagenomes</taxon>
        <taxon>organismal metagenomes</taxon>
    </lineage>
</organism>